<evidence type="ECO:0000256" key="2">
    <source>
        <dbReference type="ARBA" id="ARBA00022803"/>
    </source>
</evidence>
<dbReference type="Proteomes" id="UP000063429">
    <property type="component" value="Chromosome"/>
</dbReference>
<dbReference type="InterPro" id="IPR019734">
    <property type="entry name" value="TPR_rpt"/>
</dbReference>
<accession>A0ABN4I0M4</accession>
<dbReference type="PROSITE" id="PS50005">
    <property type="entry name" value="TPR"/>
    <property type="match status" value="1"/>
</dbReference>
<dbReference type="InterPro" id="IPR050498">
    <property type="entry name" value="Ycf3"/>
</dbReference>
<dbReference type="PANTHER" id="PTHR44858">
    <property type="entry name" value="TETRATRICOPEPTIDE REPEAT PROTEIN 6"/>
    <property type="match status" value="1"/>
</dbReference>
<protein>
    <recommendedName>
        <fullName evidence="5">Cds6 C-terminal domain-containing protein</fullName>
    </recommendedName>
</protein>
<reference evidence="7" key="1">
    <citation type="journal article" date="2015" name="Genome Announc.">
        <title>Complete Genome Sequence of Herbaspirillum hiltneri N3 (DSM 17495), Isolated from Surface-Sterilized Wheat Roots.</title>
        <authorList>
            <person name="Guizelini D."/>
            <person name="Saizaki P.M."/>
            <person name="Coimbra N.A."/>
            <person name="Weiss V.A."/>
            <person name="Faoro H."/>
            <person name="Sfeir M.Z."/>
            <person name="Baura V.A."/>
            <person name="Monteiro R.A."/>
            <person name="Chubatsu L.S."/>
            <person name="Souza E.M."/>
            <person name="Cruz L.M."/>
            <person name="Pedrosa F.O."/>
            <person name="Raittz R.T."/>
            <person name="Marchaukoski J.N."/>
            <person name="Steffens M.B."/>
        </authorList>
    </citation>
    <scope>NUCLEOTIDE SEQUENCE [LARGE SCALE GENOMIC DNA]</scope>
    <source>
        <strain evidence="7">N3</strain>
    </source>
</reference>
<evidence type="ECO:0000313" key="7">
    <source>
        <dbReference type="Proteomes" id="UP000063429"/>
    </source>
</evidence>
<gene>
    <name evidence="6" type="ORF">F506_11055</name>
</gene>
<evidence type="ECO:0000256" key="1">
    <source>
        <dbReference type="ARBA" id="ARBA00022737"/>
    </source>
</evidence>
<name>A0ABN4I0M4_9BURK</name>
<evidence type="ECO:0000259" key="5">
    <source>
        <dbReference type="Pfam" id="PF24125"/>
    </source>
</evidence>
<dbReference type="SMART" id="SM00028">
    <property type="entry name" value="TPR"/>
    <property type="match status" value="3"/>
</dbReference>
<evidence type="ECO:0000313" key="6">
    <source>
        <dbReference type="EMBL" id="AKZ63141.1"/>
    </source>
</evidence>
<dbReference type="EMBL" id="CP011409">
    <property type="protein sequence ID" value="AKZ63141.1"/>
    <property type="molecule type" value="Genomic_DNA"/>
</dbReference>
<proteinExistence type="predicted"/>
<dbReference type="Gene3D" id="1.25.40.10">
    <property type="entry name" value="Tetratricopeptide repeat domain"/>
    <property type="match status" value="1"/>
</dbReference>
<dbReference type="InterPro" id="IPR056203">
    <property type="entry name" value="Cds6_C"/>
</dbReference>
<feature type="compositionally biased region" description="Pro residues" evidence="4">
    <location>
        <begin position="208"/>
        <end position="219"/>
    </location>
</feature>
<dbReference type="InterPro" id="IPR032710">
    <property type="entry name" value="NTF2-like_dom_sf"/>
</dbReference>
<dbReference type="InterPro" id="IPR011990">
    <property type="entry name" value="TPR-like_helical_dom_sf"/>
</dbReference>
<keyword evidence="1" id="KW-0677">Repeat</keyword>
<feature type="domain" description="Cds6 C-terminal" evidence="5">
    <location>
        <begin position="305"/>
        <end position="408"/>
    </location>
</feature>
<dbReference type="Gene3D" id="3.10.450.50">
    <property type="match status" value="1"/>
</dbReference>
<feature type="region of interest" description="Disordered" evidence="4">
    <location>
        <begin position="191"/>
        <end position="302"/>
    </location>
</feature>
<sequence>MKTMPLASPHTYRNALRGILSKTVILSGLIAAIYPAQASEVSDISKLMRSGQYADALIKTDAVLAKHPRDAQMRFVKGLILAEQNKSAEAIAIFSKLTEDFPDLPEPYNNLAVLYAANGQYDKARTTLDMAIRTNPTYATALENLGDIYAKLASQAYDKALQIDPGSNVPQPKLTLVRTLSGNITGGTIPKLASANTANSKPSTPAAPVAPPTPAPTPAPAAETKPKPEPKPEPAASVEKPKPTEKPIEKPAPKPAEKPVEKPVEKPAEKPAEKPSKADKAAEKADKAAAKASESAREEKDKTAVLAAVNNWAKAWSDMDVKSYLAAYGSDFQTPKGESRKEWADERRARIEEKGHITVKVETPQIAIKNDTATVRFRQIYNSNRLTVNSRKTLILTKQGNKWLIKQERTGG</sequence>
<keyword evidence="2 3" id="KW-0802">TPR repeat</keyword>
<feature type="compositionally biased region" description="Basic and acidic residues" evidence="4">
    <location>
        <begin position="239"/>
        <end position="302"/>
    </location>
</feature>
<dbReference type="Pfam" id="PF14559">
    <property type="entry name" value="TPR_19"/>
    <property type="match status" value="1"/>
</dbReference>
<dbReference type="SUPFAM" id="SSF48452">
    <property type="entry name" value="TPR-like"/>
    <property type="match status" value="1"/>
</dbReference>
<feature type="repeat" description="TPR" evidence="3">
    <location>
        <begin position="105"/>
        <end position="138"/>
    </location>
</feature>
<organism evidence="6 7">
    <name type="scientific">Herbaspirillum hiltneri N3</name>
    <dbReference type="NCBI Taxonomy" id="1262470"/>
    <lineage>
        <taxon>Bacteria</taxon>
        <taxon>Pseudomonadati</taxon>
        <taxon>Pseudomonadota</taxon>
        <taxon>Betaproteobacteria</taxon>
        <taxon>Burkholderiales</taxon>
        <taxon>Oxalobacteraceae</taxon>
        <taxon>Herbaspirillum</taxon>
    </lineage>
</organism>
<dbReference type="Pfam" id="PF24125">
    <property type="entry name" value="Cds6_C"/>
    <property type="match status" value="1"/>
</dbReference>
<evidence type="ECO:0000256" key="3">
    <source>
        <dbReference type="PROSITE-ProRule" id="PRU00339"/>
    </source>
</evidence>
<evidence type="ECO:0000256" key="4">
    <source>
        <dbReference type="SAM" id="MobiDB-lite"/>
    </source>
</evidence>
<keyword evidence="7" id="KW-1185">Reference proteome</keyword>
<dbReference type="RefSeq" id="WP_053197443.1">
    <property type="nucleotide sequence ID" value="NZ_CP011409.1"/>
</dbReference>
<dbReference type="PANTHER" id="PTHR44858:SF1">
    <property type="entry name" value="UDP-N-ACETYLGLUCOSAMINE--PEPTIDE N-ACETYLGLUCOSAMINYLTRANSFERASE SPINDLY-RELATED"/>
    <property type="match status" value="1"/>
</dbReference>
<dbReference type="SUPFAM" id="SSF54427">
    <property type="entry name" value="NTF2-like"/>
    <property type="match status" value="1"/>
</dbReference>